<organism evidence="1 2">
    <name type="scientific">Vigna mungo</name>
    <name type="common">Black gram</name>
    <name type="synonym">Phaseolus mungo</name>
    <dbReference type="NCBI Taxonomy" id="3915"/>
    <lineage>
        <taxon>Eukaryota</taxon>
        <taxon>Viridiplantae</taxon>
        <taxon>Streptophyta</taxon>
        <taxon>Embryophyta</taxon>
        <taxon>Tracheophyta</taxon>
        <taxon>Spermatophyta</taxon>
        <taxon>Magnoliopsida</taxon>
        <taxon>eudicotyledons</taxon>
        <taxon>Gunneridae</taxon>
        <taxon>Pentapetalae</taxon>
        <taxon>rosids</taxon>
        <taxon>fabids</taxon>
        <taxon>Fabales</taxon>
        <taxon>Fabaceae</taxon>
        <taxon>Papilionoideae</taxon>
        <taxon>50 kb inversion clade</taxon>
        <taxon>NPAAA clade</taxon>
        <taxon>indigoferoid/millettioid clade</taxon>
        <taxon>Phaseoleae</taxon>
        <taxon>Vigna</taxon>
    </lineage>
</organism>
<accession>A0AAQ3S3Y3</accession>
<sequence>MGGVILTTKETIQISLSMVEMNTRNFFWFKMRDKIEGKIMFEYVRHCCQSLNLAEWWFCNTTHEIEPGALSFLRKLLPIGPLLRSYDNKIGITKAIGQYWEEDLSCMN</sequence>
<evidence type="ECO:0000313" key="1">
    <source>
        <dbReference type="EMBL" id="WVZ15483.1"/>
    </source>
</evidence>
<keyword evidence="2" id="KW-1185">Reference proteome</keyword>
<evidence type="ECO:0000313" key="2">
    <source>
        <dbReference type="Proteomes" id="UP001374535"/>
    </source>
</evidence>
<dbReference type="Gene3D" id="3.40.50.2000">
    <property type="entry name" value="Glycogen Phosphorylase B"/>
    <property type="match status" value="1"/>
</dbReference>
<gene>
    <name evidence="1" type="ORF">V8G54_013049</name>
</gene>
<reference evidence="1 2" key="1">
    <citation type="journal article" date="2023" name="Life. Sci Alliance">
        <title>Evolutionary insights into 3D genome organization and epigenetic landscape of Vigna mungo.</title>
        <authorList>
            <person name="Junaid A."/>
            <person name="Singh B."/>
            <person name="Bhatia S."/>
        </authorList>
    </citation>
    <scope>NUCLEOTIDE SEQUENCE [LARGE SCALE GENOMIC DNA]</scope>
    <source>
        <strain evidence="1">Urdbean</strain>
    </source>
</reference>
<dbReference type="AlphaFoldDB" id="A0AAQ3S3Y3"/>
<dbReference type="EMBL" id="CP144697">
    <property type="protein sequence ID" value="WVZ15483.1"/>
    <property type="molecule type" value="Genomic_DNA"/>
</dbReference>
<proteinExistence type="predicted"/>
<protein>
    <submittedName>
        <fullName evidence="1">Uncharacterized protein</fullName>
    </submittedName>
</protein>
<dbReference type="Proteomes" id="UP001374535">
    <property type="component" value="Chromosome 4"/>
</dbReference>
<name>A0AAQ3S3Y3_VIGMU</name>
<dbReference type="SUPFAM" id="SSF53756">
    <property type="entry name" value="UDP-Glycosyltransferase/glycogen phosphorylase"/>
    <property type="match status" value="1"/>
</dbReference>